<evidence type="ECO:0000313" key="3">
    <source>
        <dbReference type="Proteomes" id="UP000034749"/>
    </source>
</evidence>
<comment type="caution">
    <text evidence="2">The sequence shown here is derived from an EMBL/GenBank/DDBJ whole genome shotgun (WGS) entry which is preliminary data.</text>
</comment>
<dbReference type="AlphaFoldDB" id="A0A0G0TUH8"/>
<protein>
    <submittedName>
        <fullName evidence="2">Cell division protein FtsA</fullName>
    </submittedName>
</protein>
<dbReference type="Proteomes" id="UP000034749">
    <property type="component" value="Unassembled WGS sequence"/>
</dbReference>
<dbReference type="Gene3D" id="3.30.420.40">
    <property type="match status" value="2"/>
</dbReference>
<keyword evidence="2" id="KW-0132">Cell division</keyword>
<dbReference type="PANTHER" id="PTHR32432:SF4">
    <property type="entry name" value="CELL DIVISION PROTEIN FTSA"/>
    <property type="match status" value="1"/>
</dbReference>
<dbReference type="InterPro" id="IPR050696">
    <property type="entry name" value="FtsA/MreB"/>
</dbReference>
<proteinExistence type="predicted"/>
<dbReference type="EMBL" id="LBZW01000034">
    <property type="protein sequence ID" value="KKR78511.1"/>
    <property type="molecule type" value="Genomic_DNA"/>
</dbReference>
<dbReference type="InterPro" id="IPR043129">
    <property type="entry name" value="ATPase_NBD"/>
</dbReference>
<dbReference type="GO" id="GO:0051301">
    <property type="term" value="P:cell division"/>
    <property type="evidence" value="ECO:0007669"/>
    <property type="project" value="UniProtKB-KW"/>
</dbReference>
<dbReference type="SMART" id="SM00842">
    <property type="entry name" value="FtsA"/>
    <property type="match status" value="1"/>
</dbReference>
<dbReference type="GO" id="GO:0032153">
    <property type="term" value="C:cell division site"/>
    <property type="evidence" value="ECO:0007669"/>
    <property type="project" value="TreeGrafter"/>
</dbReference>
<evidence type="ECO:0000313" key="2">
    <source>
        <dbReference type="EMBL" id="KKR78511.1"/>
    </source>
</evidence>
<dbReference type="InterPro" id="IPR003494">
    <property type="entry name" value="SHS2_FtsA"/>
</dbReference>
<dbReference type="SUPFAM" id="SSF53067">
    <property type="entry name" value="Actin-like ATPase domain"/>
    <property type="match status" value="2"/>
</dbReference>
<reference evidence="2 3" key="1">
    <citation type="journal article" date="2015" name="Nature">
        <title>rRNA introns, odd ribosomes, and small enigmatic genomes across a large radiation of phyla.</title>
        <authorList>
            <person name="Brown C.T."/>
            <person name="Hug L.A."/>
            <person name="Thomas B.C."/>
            <person name="Sharon I."/>
            <person name="Castelle C.J."/>
            <person name="Singh A."/>
            <person name="Wilkins M.J."/>
            <person name="Williams K.H."/>
            <person name="Banfield J.F."/>
        </authorList>
    </citation>
    <scope>NUCLEOTIDE SEQUENCE [LARGE SCALE GENOMIC DNA]</scope>
</reference>
<dbReference type="GO" id="GO:0009898">
    <property type="term" value="C:cytoplasmic side of plasma membrane"/>
    <property type="evidence" value="ECO:0007669"/>
    <property type="project" value="TreeGrafter"/>
</dbReference>
<dbReference type="Pfam" id="PF02491">
    <property type="entry name" value="SHS2_FTSA"/>
    <property type="match status" value="1"/>
</dbReference>
<organism evidence="2 3">
    <name type="scientific">Candidatus Nomurabacteria bacterium GW2011_GWA2_40_9</name>
    <dbReference type="NCBI Taxonomy" id="1618734"/>
    <lineage>
        <taxon>Bacteria</taxon>
        <taxon>Candidatus Nomuraibacteriota</taxon>
    </lineage>
</organism>
<sequence>MSTGSAIISKADSEVTNLDMHKALEDCESNMSLGNKKIIQSFPLSYKLDGKDVLGRLEGMHGNKLEIKAHFITCSKQHFEDLLEVIEEAGVEVIDFIPSPIAGSLITLSKKQKMVGTALVDIGGETTSLAVFENELLISLHTFSIGASDITNDIALGLKISLEEAESVKLGTSSLEFSQKKLNEIVEARLSDIFELIENHLKKIKRNELLPAGVVFIGGGANTLNLSELSKSFLKLTSKIGTTDMFGITKTKLRDPQYFVALGLLLSTKNQTGYSEGTFTNLFKDIKNTLKSSLKQLMP</sequence>
<name>A0A0G0TUH8_9BACT</name>
<dbReference type="Pfam" id="PF14450">
    <property type="entry name" value="FtsA"/>
    <property type="match status" value="1"/>
</dbReference>
<dbReference type="PANTHER" id="PTHR32432">
    <property type="entry name" value="CELL DIVISION PROTEIN FTSA-RELATED"/>
    <property type="match status" value="1"/>
</dbReference>
<evidence type="ECO:0000259" key="1">
    <source>
        <dbReference type="SMART" id="SM00842"/>
    </source>
</evidence>
<gene>
    <name evidence="2" type="ORF">UU24_C0034G0005</name>
</gene>
<feature type="domain" description="SHS2" evidence="1">
    <location>
        <begin position="1"/>
        <end position="107"/>
    </location>
</feature>
<keyword evidence="2" id="KW-0131">Cell cycle</keyword>
<accession>A0A0G0TUH8</accession>